<name>A0A4S8L2A6_DENBC</name>
<dbReference type="EMBL" id="ML179734">
    <property type="protein sequence ID" value="THU82393.1"/>
    <property type="molecule type" value="Genomic_DNA"/>
</dbReference>
<protein>
    <submittedName>
        <fullName evidence="1">Uncharacterized protein</fullName>
    </submittedName>
</protein>
<reference evidence="1 2" key="1">
    <citation type="journal article" date="2019" name="Nat. Ecol. Evol.">
        <title>Megaphylogeny resolves global patterns of mushroom evolution.</title>
        <authorList>
            <person name="Varga T."/>
            <person name="Krizsan K."/>
            <person name="Foldi C."/>
            <person name="Dima B."/>
            <person name="Sanchez-Garcia M."/>
            <person name="Sanchez-Ramirez S."/>
            <person name="Szollosi G.J."/>
            <person name="Szarkandi J.G."/>
            <person name="Papp V."/>
            <person name="Albert L."/>
            <person name="Andreopoulos W."/>
            <person name="Angelini C."/>
            <person name="Antonin V."/>
            <person name="Barry K.W."/>
            <person name="Bougher N.L."/>
            <person name="Buchanan P."/>
            <person name="Buyck B."/>
            <person name="Bense V."/>
            <person name="Catcheside P."/>
            <person name="Chovatia M."/>
            <person name="Cooper J."/>
            <person name="Damon W."/>
            <person name="Desjardin D."/>
            <person name="Finy P."/>
            <person name="Geml J."/>
            <person name="Haridas S."/>
            <person name="Hughes K."/>
            <person name="Justo A."/>
            <person name="Karasinski D."/>
            <person name="Kautmanova I."/>
            <person name="Kiss B."/>
            <person name="Kocsube S."/>
            <person name="Kotiranta H."/>
            <person name="LaButti K.M."/>
            <person name="Lechner B.E."/>
            <person name="Liimatainen K."/>
            <person name="Lipzen A."/>
            <person name="Lukacs Z."/>
            <person name="Mihaltcheva S."/>
            <person name="Morgado L.N."/>
            <person name="Niskanen T."/>
            <person name="Noordeloos M.E."/>
            <person name="Ohm R.A."/>
            <person name="Ortiz-Santana B."/>
            <person name="Ovrebo C."/>
            <person name="Racz N."/>
            <person name="Riley R."/>
            <person name="Savchenko A."/>
            <person name="Shiryaev A."/>
            <person name="Soop K."/>
            <person name="Spirin V."/>
            <person name="Szebenyi C."/>
            <person name="Tomsovsky M."/>
            <person name="Tulloss R.E."/>
            <person name="Uehling J."/>
            <person name="Grigoriev I.V."/>
            <person name="Vagvolgyi C."/>
            <person name="Papp T."/>
            <person name="Martin F.M."/>
            <person name="Miettinen O."/>
            <person name="Hibbett D.S."/>
            <person name="Nagy L.G."/>
        </authorList>
    </citation>
    <scope>NUCLEOTIDE SEQUENCE [LARGE SCALE GENOMIC DNA]</scope>
    <source>
        <strain evidence="1 2">CBS 962.96</strain>
    </source>
</reference>
<keyword evidence="2" id="KW-1185">Reference proteome</keyword>
<gene>
    <name evidence="1" type="ORF">K435DRAFT_872333</name>
</gene>
<organism evidence="1 2">
    <name type="scientific">Dendrothele bispora (strain CBS 962.96)</name>
    <dbReference type="NCBI Taxonomy" id="1314807"/>
    <lineage>
        <taxon>Eukaryota</taxon>
        <taxon>Fungi</taxon>
        <taxon>Dikarya</taxon>
        <taxon>Basidiomycota</taxon>
        <taxon>Agaricomycotina</taxon>
        <taxon>Agaricomycetes</taxon>
        <taxon>Agaricomycetidae</taxon>
        <taxon>Agaricales</taxon>
        <taxon>Agaricales incertae sedis</taxon>
        <taxon>Dendrothele</taxon>
    </lineage>
</organism>
<accession>A0A4S8L2A6</accession>
<sequence length="61" mass="6754">MFGGTIYIHDPDNYLGYHTWISGADSVVRVEIWETSDSGEVLSRGRFGKTFGRSVEGIEAS</sequence>
<evidence type="ECO:0000313" key="1">
    <source>
        <dbReference type="EMBL" id="THU82393.1"/>
    </source>
</evidence>
<proteinExistence type="predicted"/>
<evidence type="ECO:0000313" key="2">
    <source>
        <dbReference type="Proteomes" id="UP000297245"/>
    </source>
</evidence>
<dbReference type="AlphaFoldDB" id="A0A4S8L2A6"/>
<dbReference type="Proteomes" id="UP000297245">
    <property type="component" value="Unassembled WGS sequence"/>
</dbReference>